<dbReference type="EC" id="3.1.11.6" evidence="5"/>
<evidence type="ECO:0000256" key="1">
    <source>
        <dbReference type="ARBA" id="ARBA00022490"/>
    </source>
</evidence>
<feature type="domain" description="Exonuclease VII large subunit C-terminal" evidence="7">
    <location>
        <begin position="122"/>
        <end position="334"/>
    </location>
</feature>
<feature type="domain" description="OB-fold nucleic acid binding" evidence="8">
    <location>
        <begin position="5"/>
        <end position="98"/>
    </location>
</feature>
<dbReference type="GO" id="GO:0008855">
    <property type="term" value="F:exodeoxyribonuclease VII activity"/>
    <property type="evidence" value="ECO:0007669"/>
    <property type="project" value="UniProtKB-EC"/>
</dbReference>
<name>A0ABV3X2K4_9FIRM</name>
<dbReference type="EMBL" id="JARVLH010000001">
    <property type="protein sequence ID" value="MEX5284402.1"/>
    <property type="molecule type" value="Genomic_DNA"/>
</dbReference>
<keyword evidence="4 5" id="KW-0269">Exonuclease</keyword>
<keyword evidence="1 5" id="KW-0963">Cytoplasm</keyword>
<dbReference type="Pfam" id="PF02601">
    <property type="entry name" value="Exonuc_VII_L"/>
    <property type="match status" value="1"/>
</dbReference>
<evidence type="ECO:0000259" key="7">
    <source>
        <dbReference type="Pfam" id="PF02601"/>
    </source>
</evidence>
<proteinExistence type="inferred from homology"/>
<dbReference type="RefSeq" id="WP_368846116.1">
    <property type="nucleotide sequence ID" value="NZ_CP194411.1"/>
</dbReference>
<dbReference type="CDD" id="cd04489">
    <property type="entry name" value="ExoVII_LU_OBF"/>
    <property type="match status" value="1"/>
</dbReference>
<dbReference type="PANTHER" id="PTHR30008:SF0">
    <property type="entry name" value="EXODEOXYRIBONUCLEASE 7 LARGE SUBUNIT"/>
    <property type="match status" value="1"/>
</dbReference>
<accession>A0ABV3X2K4</accession>
<gene>
    <name evidence="5 9" type="primary">xseA</name>
    <name evidence="9" type="ORF">QCO44_01915</name>
</gene>
<dbReference type="HAMAP" id="MF_00378">
    <property type="entry name" value="Exonuc_7_L"/>
    <property type="match status" value="1"/>
</dbReference>
<keyword evidence="3 5" id="KW-0378">Hydrolase</keyword>
<evidence type="ECO:0000256" key="3">
    <source>
        <dbReference type="ARBA" id="ARBA00022801"/>
    </source>
</evidence>
<dbReference type="Pfam" id="PF13742">
    <property type="entry name" value="tRNA_anti_2"/>
    <property type="match status" value="1"/>
</dbReference>
<dbReference type="InterPro" id="IPR003753">
    <property type="entry name" value="Exonuc_VII_L"/>
</dbReference>
<evidence type="ECO:0000256" key="4">
    <source>
        <dbReference type="ARBA" id="ARBA00022839"/>
    </source>
</evidence>
<comment type="function">
    <text evidence="5">Bidirectionally degrades single-stranded DNA into large acid-insoluble oligonucleotides, which are then degraded further into small acid-soluble oligonucleotides.</text>
</comment>
<dbReference type="InterPro" id="IPR025824">
    <property type="entry name" value="OB-fold_nuc-bd_dom"/>
</dbReference>
<evidence type="ECO:0000259" key="8">
    <source>
        <dbReference type="Pfam" id="PF13742"/>
    </source>
</evidence>
<comment type="subunit">
    <text evidence="5">Heterooligomer composed of large and small subunits.</text>
</comment>
<evidence type="ECO:0000256" key="2">
    <source>
        <dbReference type="ARBA" id="ARBA00022722"/>
    </source>
</evidence>
<dbReference type="Proteomes" id="UP001559623">
    <property type="component" value="Unassembled WGS sequence"/>
</dbReference>
<comment type="catalytic activity">
    <reaction evidence="5 6">
        <text>Exonucleolytic cleavage in either 5'- to 3'- or 3'- to 5'-direction to yield nucleoside 5'-phosphates.</text>
        <dbReference type="EC" id="3.1.11.6"/>
    </reaction>
</comment>
<dbReference type="PANTHER" id="PTHR30008">
    <property type="entry name" value="EXODEOXYRIBONUCLEASE 7 LARGE SUBUNIT"/>
    <property type="match status" value="1"/>
</dbReference>
<sequence>MAVHSVRDLTLYIKGMFQAEGMLQNISVEGELSNYKMYASGHCYFTLKDDMASLKCVMFKSRARTMRFQPENGLKIIATGDVSVYERDGAYQLYVDRMTPTGAGEFSVAFEQLKKRLANEGLFCAEHKKSLPMFPQTIGVVTSISGAVLRDIYRVSKRRNPRIRIVLYPVQVQGDGAAAEIASAIRFFNEKYPVDVLIAGRGGGSMEDLWAFNEEMVVRAFYKSKIPIISAVGHETDTTLSDYASDRRAATPSQAAELAVPDTDELIRRVITLEERLNQIVRNRLSYENKRLEHARSFFLRRSPRFLLAERKQQVDMMMETMRQTARKRLFDKAHVFDLAVGKLDLLNPLHVLGRGYGIVEKKGRSIKSIREVAPGDDVRVCLVDGAFRGVVRDLQEGGYDAKEEGTIF</sequence>
<evidence type="ECO:0000313" key="10">
    <source>
        <dbReference type="Proteomes" id="UP001559623"/>
    </source>
</evidence>
<protein>
    <recommendedName>
        <fullName evidence="5">Exodeoxyribonuclease 7 large subunit</fullName>
        <ecNumber evidence="5">3.1.11.6</ecNumber>
    </recommendedName>
    <alternativeName>
        <fullName evidence="5">Exodeoxyribonuclease VII large subunit</fullName>
        <shortName evidence="5">Exonuclease VII large subunit</shortName>
    </alternativeName>
</protein>
<keyword evidence="2 5" id="KW-0540">Nuclease</keyword>
<comment type="caution">
    <text evidence="9">The sequence shown here is derived from an EMBL/GenBank/DDBJ whole genome shotgun (WGS) entry which is preliminary data.</text>
</comment>
<comment type="similarity">
    <text evidence="5 6">Belongs to the XseA family.</text>
</comment>
<evidence type="ECO:0000313" key="9">
    <source>
        <dbReference type="EMBL" id="MEX5284402.1"/>
    </source>
</evidence>
<organism evidence="9 10">
    <name type="scientific">Selenomonas sputigena</name>
    <dbReference type="NCBI Taxonomy" id="69823"/>
    <lineage>
        <taxon>Bacteria</taxon>
        <taxon>Bacillati</taxon>
        <taxon>Bacillota</taxon>
        <taxon>Negativicutes</taxon>
        <taxon>Selenomonadales</taxon>
        <taxon>Selenomonadaceae</taxon>
        <taxon>Selenomonas</taxon>
    </lineage>
</organism>
<evidence type="ECO:0000256" key="6">
    <source>
        <dbReference type="RuleBase" id="RU004355"/>
    </source>
</evidence>
<evidence type="ECO:0000256" key="5">
    <source>
        <dbReference type="HAMAP-Rule" id="MF_00378"/>
    </source>
</evidence>
<keyword evidence="10" id="KW-1185">Reference proteome</keyword>
<reference evidence="9 10" key="1">
    <citation type="submission" date="2023-04" db="EMBL/GenBank/DDBJ databases">
        <title>Genome Sequence of Selenomonas sputigena ATCC 33150.</title>
        <authorList>
            <person name="Miller D.P."/>
            <person name="Anvari S."/>
            <person name="Polson S.W."/>
            <person name="Macdonald M."/>
            <person name="Mcdowell J.V."/>
        </authorList>
    </citation>
    <scope>NUCLEOTIDE SEQUENCE [LARGE SCALE GENOMIC DNA]</scope>
    <source>
        <strain evidence="9 10">ATCC 33150</strain>
    </source>
</reference>
<comment type="subcellular location">
    <subcellularLocation>
        <location evidence="5 6">Cytoplasm</location>
    </subcellularLocation>
</comment>
<dbReference type="InterPro" id="IPR020579">
    <property type="entry name" value="Exonuc_VII_lsu_C"/>
</dbReference>
<dbReference type="NCBIfam" id="TIGR00237">
    <property type="entry name" value="xseA"/>
    <property type="match status" value="1"/>
</dbReference>